<dbReference type="PANTHER" id="PTHR36966:SF1">
    <property type="entry name" value="REP-ASSOCIATED TYROSINE TRANSPOSASE"/>
    <property type="match status" value="1"/>
</dbReference>
<evidence type="ECO:0000259" key="1">
    <source>
        <dbReference type="SMART" id="SM01321"/>
    </source>
</evidence>
<keyword evidence="3" id="KW-1185">Reference proteome</keyword>
<dbReference type="Proteomes" id="UP000315891">
    <property type="component" value="Chromosome"/>
</dbReference>
<protein>
    <submittedName>
        <fullName evidence="2">Transposase</fullName>
    </submittedName>
</protein>
<dbReference type="RefSeq" id="WP_143878963.1">
    <property type="nucleotide sequence ID" value="NZ_BAABLZ010000001.1"/>
</dbReference>
<dbReference type="GO" id="GO:0006313">
    <property type="term" value="P:DNA transposition"/>
    <property type="evidence" value="ECO:0007669"/>
    <property type="project" value="InterPro"/>
</dbReference>
<dbReference type="SMART" id="SM01321">
    <property type="entry name" value="Y1_Tnp"/>
    <property type="match status" value="1"/>
</dbReference>
<name>A0A516V4J8_9GAMM</name>
<dbReference type="InterPro" id="IPR002686">
    <property type="entry name" value="Transposase_17"/>
</dbReference>
<dbReference type="EMBL" id="CP041742">
    <property type="protein sequence ID" value="QDQ73451.1"/>
    <property type="molecule type" value="Genomic_DNA"/>
</dbReference>
<dbReference type="AlphaFoldDB" id="A0A516V4J8"/>
<organism evidence="2 3">
    <name type="scientific">Pseudoluteimonas lycopersici</name>
    <dbReference type="NCBI Taxonomy" id="1324796"/>
    <lineage>
        <taxon>Bacteria</taxon>
        <taxon>Pseudomonadati</taxon>
        <taxon>Pseudomonadota</taxon>
        <taxon>Gammaproteobacteria</taxon>
        <taxon>Lysobacterales</taxon>
        <taxon>Lysobacteraceae</taxon>
        <taxon>Pseudoluteimonas</taxon>
    </lineage>
</organism>
<feature type="domain" description="Transposase IS200-like" evidence="1">
    <location>
        <begin position="8"/>
        <end position="131"/>
    </location>
</feature>
<dbReference type="SUPFAM" id="SSF143422">
    <property type="entry name" value="Transposase IS200-like"/>
    <property type="match status" value="1"/>
</dbReference>
<dbReference type="NCBIfam" id="NF047646">
    <property type="entry name" value="REP_Tyr_transpos"/>
    <property type="match status" value="1"/>
</dbReference>
<evidence type="ECO:0000313" key="3">
    <source>
        <dbReference type="Proteomes" id="UP000315891"/>
    </source>
</evidence>
<gene>
    <name evidence="2" type="ORF">FNZ56_06000</name>
</gene>
<dbReference type="GO" id="GO:0043565">
    <property type="term" value="F:sequence-specific DNA binding"/>
    <property type="evidence" value="ECO:0007669"/>
    <property type="project" value="TreeGrafter"/>
</dbReference>
<evidence type="ECO:0000313" key="2">
    <source>
        <dbReference type="EMBL" id="QDQ73451.1"/>
    </source>
</evidence>
<proteinExistence type="predicted"/>
<sequence length="175" mass="20480">MKYRRAHLAGGTYFFTVNLAERSSTLLVDRITDLRRAVRVAKERHPFDILAWVVLPDHLHAIWTLPAGDGDCATRWMLIKSGFIRCIERGERARASRVRKRERGIWQRRFWEHVITNDDDLHKHVDYVHINPVKQGHAARASEWPYSSIHEYIRLGWAPEDWAAPMDDEPMMGEG</sequence>
<dbReference type="Gene3D" id="3.30.70.1290">
    <property type="entry name" value="Transposase IS200-like"/>
    <property type="match status" value="1"/>
</dbReference>
<dbReference type="PANTHER" id="PTHR36966">
    <property type="entry name" value="REP-ASSOCIATED TYROSINE TRANSPOSASE"/>
    <property type="match status" value="1"/>
</dbReference>
<accession>A0A516V4J8</accession>
<dbReference type="OrthoDB" id="9794403at2"/>
<dbReference type="InterPro" id="IPR052715">
    <property type="entry name" value="RAYT_transposase"/>
</dbReference>
<dbReference type="InterPro" id="IPR036515">
    <property type="entry name" value="Transposase_17_sf"/>
</dbReference>
<dbReference type="GO" id="GO:0004803">
    <property type="term" value="F:transposase activity"/>
    <property type="evidence" value="ECO:0007669"/>
    <property type="project" value="InterPro"/>
</dbReference>
<reference evidence="2 3" key="1">
    <citation type="submission" date="2019-07" db="EMBL/GenBank/DDBJ databases">
        <title>Lysobacter weifangensis sp. nov., isolated from bensulfuron-methyl contaminated farmland soil.</title>
        <authorList>
            <person name="Zhao H."/>
        </authorList>
    </citation>
    <scope>NUCLEOTIDE SEQUENCE [LARGE SCALE GENOMIC DNA]</scope>
    <source>
        <strain evidence="2 3">CC-Bw-6</strain>
    </source>
</reference>